<proteinExistence type="inferred from homology"/>
<name>A0A2S7F3A0_9XANT</name>
<dbReference type="Pfam" id="PF00106">
    <property type="entry name" value="adh_short"/>
    <property type="match status" value="1"/>
</dbReference>
<protein>
    <recommendedName>
        <fullName evidence="5">Short-chain dehydrogenase</fullName>
    </recommendedName>
</protein>
<dbReference type="SUPFAM" id="SSF51735">
    <property type="entry name" value="NAD(P)-binding Rossmann-fold domains"/>
    <property type="match status" value="1"/>
</dbReference>
<gene>
    <name evidence="3" type="ORF">XhyaCFBP1156_01475</name>
</gene>
<dbReference type="PROSITE" id="PS00061">
    <property type="entry name" value="ADH_SHORT"/>
    <property type="match status" value="1"/>
</dbReference>
<dbReference type="CDD" id="cd05233">
    <property type="entry name" value="SDR_c"/>
    <property type="match status" value="1"/>
</dbReference>
<dbReference type="PANTHER" id="PTHR43391">
    <property type="entry name" value="RETINOL DEHYDROGENASE-RELATED"/>
    <property type="match status" value="1"/>
</dbReference>
<dbReference type="PRINTS" id="PR00081">
    <property type="entry name" value="GDHRDH"/>
</dbReference>
<dbReference type="InterPro" id="IPR036291">
    <property type="entry name" value="NAD(P)-bd_dom_sf"/>
</dbReference>
<evidence type="ECO:0000256" key="1">
    <source>
        <dbReference type="ARBA" id="ARBA00006484"/>
    </source>
</evidence>
<reference evidence="4" key="1">
    <citation type="submission" date="2016-08" db="EMBL/GenBank/DDBJ databases">
        <authorList>
            <person name="Merda D."/>
            <person name="Briand M."/>
            <person name="Taghouti G."/>
            <person name="Carrere S."/>
            <person name="Gouzy J."/>
            <person name="Portier P."/>
            <person name="Jacques M.-A."/>
            <person name="Fischer-Le Saux M."/>
        </authorList>
    </citation>
    <scope>NUCLEOTIDE SEQUENCE [LARGE SCALE GENOMIC DNA]</scope>
    <source>
        <strain evidence="4">CFBP1156</strain>
    </source>
</reference>
<organism evidence="3 4">
    <name type="scientific">Xanthomonas hyacinthi</name>
    <dbReference type="NCBI Taxonomy" id="56455"/>
    <lineage>
        <taxon>Bacteria</taxon>
        <taxon>Pseudomonadati</taxon>
        <taxon>Pseudomonadota</taxon>
        <taxon>Gammaproteobacteria</taxon>
        <taxon>Lysobacterales</taxon>
        <taxon>Lysobacteraceae</taxon>
        <taxon>Xanthomonas</taxon>
    </lineage>
</organism>
<keyword evidence="2" id="KW-0560">Oxidoreductase</keyword>
<dbReference type="PANTHER" id="PTHR43391:SF82">
    <property type="entry name" value="OXIDOREDUCTASE SADH-RELATED"/>
    <property type="match status" value="1"/>
</dbReference>
<evidence type="ECO:0008006" key="5">
    <source>
        <dbReference type="Google" id="ProtNLM"/>
    </source>
</evidence>
<dbReference type="GO" id="GO:0016491">
    <property type="term" value="F:oxidoreductase activity"/>
    <property type="evidence" value="ECO:0007669"/>
    <property type="project" value="UniProtKB-KW"/>
</dbReference>
<dbReference type="AlphaFoldDB" id="A0A2S7F3A0"/>
<sequence length="338" mass="35189">MAAPGSIPGSSRPSRPASMCWNWDPKQEQCSNSACLAPRISLALPFPRIAAELESSMTDYQGKVAYITGAGSGIGRGLALAYARRGAALALVDVSKEGLAESEHLALAAGAPKVTTHVTDVSQWDQVERASTEALAAHGEIHFVCANAGVGFAGVPFTKATPKEIQWVFGVNSLGAFYTVRSLLPSMLAHGKPGHIVCTASVAALIAAPGWHIGFYAATKSAVSMMAQSMRDDIGDAPIGVSVVYPGLIDTNIGSNAARLRPDGGVKSQGVSGLDTTQGLSPDRAAEIILAGAQAGVRHIFTHPELSREEQERRHAEILEGIAASISINASGRTETRA</sequence>
<keyword evidence="4" id="KW-1185">Reference proteome</keyword>
<dbReference type="InterPro" id="IPR020904">
    <property type="entry name" value="Sc_DH/Rdtase_CS"/>
</dbReference>
<dbReference type="Gene3D" id="3.40.50.720">
    <property type="entry name" value="NAD(P)-binding Rossmann-like Domain"/>
    <property type="match status" value="1"/>
</dbReference>
<evidence type="ECO:0000256" key="2">
    <source>
        <dbReference type="ARBA" id="ARBA00023002"/>
    </source>
</evidence>
<evidence type="ECO:0000313" key="3">
    <source>
        <dbReference type="EMBL" id="PPU99853.1"/>
    </source>
</evidence>
<dbReference type="EMBL" id="MDEG01000001">
    <property type="protein sequence ID" value="PPU99853.1"/>
    <property type="molecule type" value="Genomic_DNA"/>
</dbReference>
<comment type="caution">
    <text evidence="3">The sequence shown here is derived from an EMBL/GenBank/DDBJ whole genome shotgun (WGS) entry which is preliminary data.</text>
</comment>
<comment type="similarity">
    <text evidence="1">Belongs to the short-chain dehydrogenases/reductases (SDR) family.</text>
</comment>
<evidence type="ECO:0000313" key="4">
    <source>
        <dbReference type="Proteomes" id="UP000238261"/>
    </source>
</evidence>
<accession>A0A2S7F3A0</accession>
<dbReference type="InterPro" id="IPR002347">
    <property type="entry name" value="SDR_fam"/>
</dbReference>
<dbReference type="Proteomes" id="UP000238261">
    <property type="component" value="Unassembled WGS sequence"/>
</dbReference>